<protein>
    <submittedName>
        <fullName evidence="2">Uncharacterized protein</fullName>
    </submittedName>
</protein>
<gene>
    <name evidence="2" type="ORF">CKO42_09300</name>
</gene>
<feature type="transmembrane region" description="Helical" evidence="1">
    <location>
        <begin position="6"/>
        <end position="24"/>
    </location>
</feature>
<keyword evidence="1" id="KW-1133">Transmembrane helix</keyword>
<accession>A0A9X0W893</accession>
<reference evidence="2 3" key="1">
    <citation type="journal article" date="2020" name="Microorganisms">
        <title>Osmotic Adaptation and Compatible Solute Biosynthesis of Phototrophic Bacteria as Revealed from Genome Analyses.</title>
        <authorList>
            <person name="Imhoff J.F."/>
            <person name="Rahn T."/>
            <person name="Kunzel S."/>
            <person name="Keller A."/>
            <person name="Neulinger S.C."/>
        </authorList>
    </citation>
    <scope>NUCLEOTIDE SEQUENCE [LARGE SCALE GENOMIC DNA]</scope>
    <source>
        <strain evidence="2 3">DSM 25653</strain>
    </source>
</reference>
<proteinExistence type="predicted"/>
<evidence type="ECO:0000313" key="3">
    <source>
        <dbReference type="Proteomes" id="UP001138768"/>
    </source>
</evidence>
<evidence type="ECO:0000313" key="2">
    <source>
        <dbReference type="EMBL" id="MBK1618626.1"/>
    </source>
</evidence>
<keyword evidence="1" id="KW-0812">Transmembrane</keyword>
<dbReference type="AlphaFoldDB" id="A0A9X0W893"/>
<sequence>MIIDALTIAGFVSAASFLLMPLMMGREFVRVQAPDQLSSASITTPSKRLSKQALDNLNALRTSRTATSTEY</sequence>
<dbReference type="EMBL" id="NRRY01000012">
    <property type="protein sequence ID" value="MBK1618626.1"/>
    <property type="molecule type" value="Genomic_DNA"/>
</dbReference>
<name>A0A9X0W893_9GAMM</name>
<keyword evidence="3" id="KW-1185">Reference proteome</keyword>
<comment type="caution">
    <text evidence="2">The sequence shown here is derived from an EMBL/GenBank/DDBJ whole genome shotgun (WGS) entry which is preliminary data.</text>
</comment>
<dbReference type="RefSeq" id="WP_200242583.1">
    <property type="nucleotide sequence ID" value="NZ_JAXUFI010000028.1"/>
</dbReference>
<keyword evidence="1" id="KW-0472">Membrane</keyword>
<dbReference type="Proteomes" id="UP001138768">
    <property type="component" value="Unassembled WGS sequence"/>
</dbReference>
<organism evidence="2 3">
    <name type="scientific">Lamprobacter modestohalophilus</name>
    <dbReference type="NCBI Taxonomy" id="1064514"/>
    <lineage>
        <taxon>Bacteria</taxon>
        <taxon>Pseudomonadati</taxon>
        <taxon>Pseudomonadota</taxon>
        <taxon>Gammaproteobacteria</taxon>
        <taxon>Chromatiales</taxon>
        <taxon>Chromatiaceae</taxon>
        <taxon>Lamprobacter</taxon>
    </lineage>
</organism>
<evidence type="ECO:0000256" key="1">
    <source>
        <dbReference type="SAM" id="Phobius"/>
    </source>
</evidence>